<dbReference type="InParanoid" id="A0A136IR55"/>
<dbReference type="InterPro" id="IPR004046">
    <property type="entry name" value="GST_C"/>
</dbReference>
<dbReference type="CDD" id="cd03048">
    <property type="entry name" value="GST_N_Ure2p_like"/>
    <property type="match status" value="1"/>
</dbReference>
<dbReference type="SFLD" id="SFLDG00358">
    <property type="entry name" value="Main_(cytGST)"/>
    <property type="match status" value="1"/>
</dbReference>
<dbReference type="GO" id="GO:0004364">
    <property type="term" value="F:glutathione transferase activity"/>
    <property type="evidence" value="ECO:0007669"/>
    <property type="project" value="UniProtKB-EC"/>
</dbReference>
<sequence length="246" mass="28132">MFETMQPVKIWLSAPGPNGWKPLIYLEELGVPYEVVNLPFSELIGDEFRKVNPNGKIPVMEDPNTGIRIWESGAIILYIIEQFGQPQLKEFHLARQWLVYQVAQQGPYYGQLGWFSWLHPEQLPSAVERYQKQALRIMKVLDDALAEIDPSSEGDHWLVGGKCTYADLSYVMYHVVIDVQAKTAEGSMLKQFPHLEAWHAKMLERPSVAKVVQMRLDAMAREGFTVDEESLRAKADEMLAKEAERA</sequence>
<comment type="catalytic activity">
    <reaction evidence="4">
        <text>RX + glutathione = an S-substituted glutathione + a halide anion + H(+)</text>
        <dbReference type="Rhea" id="RHEA:16437"/>
        <dbReference type="ChEBI" id="CHEBI:15378"/>
        <dbReference type="ChEBI" id="CHEBI:16042"/>
        <dbReference type="ChEBI" id="CHEBI:17792"/>
        <dbReference type="ChEBI" id="CHEBI:57925"/>
        <dbReference type="ChEBI" id="CHEBI:90779"/>
        <dbReference type="EC" id="2.5.1.18"/>
    </reaction>
</comment>
<dbReference type="PANTHER" id="PTHR44051:SF20">
    <property type="entry name" value="GLUTATHIONE TRANSFERASE 1 (EUROFUNG)"/>
    <property type="match status" value="1"/>
</dbReference>
<accession>A0A136IR55</accession>
<dbReference type="InterPro" id="IPR036249">
    <property type="entry name" value="Thioredoxin-like_sf"/>
</dbReference>
<dbReference type="SFLD" id="SFLDS00019">
    <property type="entry name" value="Glutathione_Transferase_(cytos"/>
    <property type="match status" value="1"/>
</dbReference>
<feature type="domain" description="GST N-terminal" evidence="5">
    <location>
        <begin position="6"/>
        <end position="87"/>
    </location>
</feature>
<name>A0A136IR55_9PEZI</name>
<dbReference type="OrthoDB" id="422574at2759"/>
<evidence type="ECO:0000256" key="4">
    <source>
        <dbReference type="ARBA" id="ARBA00047960"/>
    </source>
</evidence>
<dbReference type="AlphaFoldDB" id="A0A136IR55"/>
<dbReference type="Gene3D" id="3.40.30.10">
    <property type="entry name" value="Glutaredoxin"/>
    <property type="match status" value="1"/>
</dbReference>
<organism evidence="7 8">
    <name type="scientific">Microdochium bolleyi</name>
    <dbReference type="NCBI Taxonomy" id="196109"/>
    <lineage>
        <taxon>Eukaryota</taxon>
        <taxon>Fungi</taxon>
        <taxon>Dikarya</taxon>
        <taxon>Ascomycota</taxon>
        <taxon>Pezizomycotina</taxon>
        <taxon>Sordariomycetes</taxon>
        <taxon>Xylariomycetidae</taxon>
        <taxon>Xylariales</taxon>
        <taxon>Microdochiaceae</taxon>
        <taxon>Microdochium</taxon>
    </lineage>
</organism>
<evidence type="ECO:0000259" key="6">
    <source>
        <dbReference type="PROSITE" id="PS50405"/>
    </source>
</evidence>
<dbReference type="PROSITE" id="PS50405">
    <property type="entry name" value="GST_CTER"/>
    <property type="match status" value="1"/>
</dbReference>
<dbReference type="Gene3D" id="1.20.1050.10">
    <property type="match status" value="1"/>
</dbReference>
<evidence type="ECO:0000313" key="8">
    <source>
        <dbReference type="Proteomes" id="UP000070501"/>
    </source>
</evidence>
<dbReference type="InterPro" id="IPR004045">
    <property type="entry name" value="Glutathione_S-Trfase_N"/>
</dbReference>
<dbReference type="STRING" id="196109.A0A136IR55"/>
<feature type="domain" description="GST C-terminal" evidence="6">
    <location>
        <begin position="87"/>
        <end position="220"/>
    </location>
</feature>
<evidence type="ECO:0000256" key="3">
    <source>
        <dbReference type="ARBA" id="ARBA00022679"/>
    </source>
</evidence>
<dbReference type="PANTHER" id="PTHR44051">
    <property type="entry name" value="GLUTATHIONE S-TRANSFERASE-RELATED"/>
    <property type="match status" value="1"/>
</dbReference>
<evidence type="ECO:0000259" key="5">
    <source>
        <dbReference type="PROSITE" id="PS50404"/>
    </source>
</evidence>
<dbReference type="InterPro" id="IPR040079">
    <property type="entry name" value="Glutathione_S-Trfase"/>
</dbReference>
<comment type="similarity">
    <text evidence="1">Belongs to the GST superfamily.</text>
</comment>
<dbReference type="Proteomes" id="UP000070501">
    <property type="component" value="Unassembled WGS sequence"/>
</dbReference>
<dbReference type="Pfam" id="PF14497">
    <property type="entry name" value="GST_C_3"/>
    <property type="match status" value="1"/>
</dbReference>
<dbReference type="SUPFAM" id="SSF52833">
    <property type="entry name" value="Thioredoxin-like"/>
    <property type="match status" value="1"/>
</dbReference>
<dbReference type="SUPFAM" id="SSF47616">
    <property type="entry name" value="GST C-terminal domain-like"/>
    <property type="match status" value="1"/>
</dbReference>
<keyword evidence="3 7" id="KW-0808">Transferase</keyword>
<dbReference type="EMBL" id="KQ964263">
    <property type="protein sequence ID" value="KXJ87387.1"/>
    <property type="molecule type" value="Genomic_DNA"/>
</dbReference>
<reference evidence="8" key="1">
    <citation type="submission" date="2016-02" db="EMBL/GenBank/DDBJ databases">
        <title>Draft genome sequence of Microdochium bolleyi, a fungal endophyte of beachgrass.</title>
        <authorList>
            <consortium name="DOE Joint Genome Institute"/>
            <person name="David A.S."/>
            <person name="May G."/>
            <person name="Haridas S."/>
            <person name="Lim J."/>
            <person name="Wang M."/>
            <person name="Labutti K."/>
            <person name="Lipzen A."/>
            <person name="Barry K."/>
            <person name="Grigoriev I.V."/>
        </authorList>
    </citation>
    <scope>NUCLEOTIDE SEQUENCE [LARGE SCALE GENOMIC DNA]</scope>
    <source>
        <strain evidence="8">J235TASD1</strain>
    </source>
</reference>
<dbReference type="InterPro" id="IPR010987">
    <property type="entry name" value="Glutathione-S-Trfase_C-like"/>
</dbReference>
<evidence type="ECO:0000256" key="2">
    <source>
        <dbReference type="ARBA" id="ARBA00012452"/>
    </source>
</evidence>
<dbReference type="EC" id="2.5.1.18" evidence="2"/>
<evidence type="ECO:0000313" key="7">
    <source>
        <dbReference type="EMBL" id="KXJ87387.1"/>
    </source>
</evidence>
<keyword evidence="8" id="KW-1185">Reference proteome</keyword>
<dbReference type="Pfam" id="PF02798">
    <property type="entry name" value="GST_N"/>
    <property type="match status" value="1"/>
</dbReference>
<proteinExistence type="inferred from homology"/>
<dbReference type="InterPro" id="IPR036282">
    <property type="entry name" value="Glutathione-S-Trfase_C_sf"/>
</dbReference>
<dbReference type="PROSITE" id="PS50404">
    <property type="entry name" value="GST_NTER"/>
    <property type="match status" value="1"/>
</dbReference>
<gene>
    <name evidence="7" type="ORF">Micbo1qcDRAFT_185680</name>
</gene>
<protein>
    <recommendedName>
        <fullName evidence="2">glutathione transferase</fullName>
        <ecNumber evidence="2">2.5.1.18</ecNumber>
    </recommendedName>
</protein>
<evidence type="ECO:0000256" key="1">
    <source>
        <dbReference type="ARBA" id="ARBA00007409"/>
    </source>
</evidence>